<protein>
    <recommendedName>
        <fullName evidence="4">Transcription factor MYC/MYB N-terminal domain-containing protein</fullName>
    </recommendedName>
</protein>
<dbReference type="EMBL" id="OZ023720">
    <property type="protein sequence ID" value="CAK9870159.1"/>
    <property type="molecule type" value="Genomic_DNA"/>
</dbReference>
<accession>A0ABP1B524</accession>
<evidence type="ECO:0000256" key="1">
    <source>
        <dbReference type="ARBA" id="ARBA00023015"/>
    </source>
</evidence>
<dbReference type="PANTHER" id="PTHR46266">
    <property type="entry name" value="TRANSCRIPTION FACTOR TT8"/>
    <property type="match status" value="1"/>
</dbReference>
<keyword evidence="3" id="KW-0804">Transcription</keyword>
<evidence type="ECO:0000259" key="4">
    <source>
        <dbReference type="Pfam" id="PF14215"/>
    </source>
</evidence>
<reference evidence="5" key="1">
    <citation type="submission" date="2024-03" db="EMBL/GenBank/DDBJ databases">
        <authorList>
            <consortium name="ELIXIR-Norway"/>
            <consortium name="Elixir Norway"/>
        </authorList>
    </citation>
    <scope>NUCLEOTIDE SEQUENCE</scope>
</reference>
<evidence type="ECO:0000313" key="5">
    <source>
        <dbReference type="EMBL" id="CAK9870159.1"/>
    </source>
</evidence>
<name>A0ABP1B524_9BRYO</name>
<gene>
    <name evidence="5" type="ORF">CSSPJE1EN2_LOCUS12896</name>
</gene>
<dbReference type="Proteomes" id="UP001497522">
    <property type="component" value="Chromosome 19"/>
</dbReference>
<evidence type="ECO:0000313" key="6">
    <source>
        <dbReference type="Proteomes" id="UP001497522"/>
    </source>
</evidence>
<organism evidence="5 6">
    <name type="scientific">Sphagnum jensenii</name>
    <dbReference type="NCBI Taxonomy" id="128206"/>
    <lineage>
        <taxon>Eukaryota</taxon>
        <taxon>Viridiplantae</taxon>
        <taxon>Streptophyta</taxon>
        <taxon>Embryophyta</taxon>
        <taxon>Bryophyta</taxon>
        <taxon>Sphagnophytina</taxon>
        <taxon>Sphagnopsida</taxon>
        <taxon>Sphagnales</taxon>
        <taxon>Sphagnaceae</taxon>
        <taxon>Sphagnum</taxon>
    </lineage>
</organism>
<keyword evidence="2" id="KW-0010">Activator</keyword>
<dbReference type="PANTHER" id="PTHR46266:SF4">
    <property type="entry name" value="TRANSCRIPTION FACTOR TT8"/>
    <property type="match status" value="1"/>
</dbReference>
<keyword evidence="6" id="KW-1185">Reference proteome</keyword>
<evidence type="ECO:0000256" key="2">
    <source>
        <dbReference type="ARBA" id="ARBA00023159"/>
    </source>
</evidence>
<sequence>MVQTHDHSIYRLVWGDGYFKGHEEDQLENERLQRGVVKEEHQLLRKKILSELQALVGVKDQDDASASPGADYVSDIEWFYLVSMSYSFQQGVGTPGRALATGQPVWLMEANKTTNQSFTRARLAEIDENWDIVQNIKKLFDGIEWVFMP</sequence>
<proteinExistence type="predicted"/>
<dbReference type="Pfam" id="PF14215">
    <property type="entry name" value="bHLH-MYC_N"/>
    <property type="match status" value="1"/>
</dbReference>
<dbReference type="InterPro" id="IPR025610">
    <property type="entry name" value="MYC/MYB_N"/>
</dbReference>
<feature type="domain" description="Transcription factor MYC/MYB N-terminal" evidence="4">
    <location>
        <begin position="11"/>
        <end position="125"/>
    </location>
</feature>
<keyword evidence="1" id="KW-0805">Transcription regulation</keyword>
<evidence type="ECO:0000256" key="3">
    <source>
        <dbReference type="ARBA" id="ARBA00023163"/>
    </source>
</evidence>